<evidence type="ECO:0000313" key="4">
    <source>
        <dbReference type="Proteomes" id="UP001595705"/>
    </source>
</evidence>
<gene>
    <name evidence="3" type="ORF">ACFONC_03210</name>
</gene>
<evidence type="ECO:0000259" key="2">
    <source>
        <dbReference type="Pfam" id="PF18821"/>
    </source>
</evidence>
<dbReference type="Proteomes" id="UP001595705">
    <property type="component" value="Unassembled WGS sequence"/>
</dbReference>
<sequence length="490" mass="53973">MTIETSPANNLFAGFNDDEKKMIAVAIRRVEELEETRRITSTMAGQAQAIEADLKARGVDDAHVLREAAEAVTATASAQGKLDSEVQDYRSLFGPNGRAASAVGQYTQLLRNAHAGDVDALNQVQSARRELYEARDAAAQERGSADPQAPEQAEGRYVVRSINAATLATSVVLATNSALEAHKAFDGKADREIFDNESKRLVGSISWEQDGSAPAWKMRPDFAAAVQAERPAERAGAGGLANTIERDDPERVRRVQIERNAAEQKRTVDRDDRVLQQDLATALPASFAGRYVKDGNKLVDAGNAEHVILVDKGGKLQVPREFDAESVKATVDVAETRGWASMKVAGDEKFRQAVYLEAASRGIEVKGYNPSEAERQWAKENAAKHRSNNMVMESDVAKTFHDARTPAERRQAVEKHPELKKAFAIEAAYSQLAKQIQGKGGQDAFMARMRDNIATDLAQGRELADVRLRRPMFKDREYSRVQDRDQDRGR</sequence>
<organism evidence="3 4">
    <name type="scientific">Luteimonas soli</name>
    <dbReference type="NCBI Taxonomy" id="1648966"/>
    <lineage>
        <taxon>Bacteria</taxon>
        <taxon>Pseudomonadati</taxon>
        <taxon>Pseudomonadota</taxon>
        <taxon>Gammaproteobacteria</taxon>
        <taxon>Lysobacterales</taxon>
        <taxon>Lysobacteraceae</taxon>
        <taxon>Luteimonas</taxon>
    </lineage>
</organism>
<keyword evidence="4" id="KW-1185">Reference proteome</keyword>
<evidence type="ECO:0000313" key="3">
    <source>
        <dbReference type="EMBL" id="MFC3715158.1"/>
    </source>
</evidence>
<feature type="region of interest" description="Disordered" evidence="1">
    <location>
        <begin position="134"/>
        <end position="154"/>
    </location>
</feature>
<protein>
    <submittedName>
        <fullName evidence="3">LPD7 domain-containing protein</fullName>
    </submittedName>
</protein>
<feature type="domain" description="Large polyvalent protein-associated" evidence="2">
    <location>
        <begin position="287"/>
        <end position="379"/>
    </location>
</feature>
<dbReference type="RefSeq" id="WP_386742260.1">
    <property type="nucleotide sequence ID" value="NZ_JBHRYA010000002.1"/>
</dbReference>
<dbReference type="EMBL" id="JBHRYA010000002">
    <property type="protein sequence ID" value="MFC3715158.1"/>
    <property type="molecule type" value="Genomic_DNA"/>
</dbReference>
<accession>A0ABV7XHB7</accession>
<dbReference type="Pfam" id="PF18821">
    <property type="entry name" value="LPD7"/>
    <property type="match status" value="1"/>
</dbReference>
<proteinExistence type="predicted"/>
<evidence type="ECO:0000256" key="1">
    <source>
        <dbReference type="SAM" id="MobiDB-lite"/>
    </source>
</evidence>
<reference evidence="4" key="1">
    <citation type="journal article" date="2019" name="Int. J. Syst. Evol. Microbiol.">
        <title>The Global Catalogue of Microorganisms (GCM) 10K type strain sequencing project: providing services to taxonomists for standard genome sequencing and annotation.</title>
        <authorList>
            <consortium name="The Broad Institute Genomics Platform"/>
            <consortium name="The Broad Institute Genome Sequencing Center for Infectious Disease"/>
            <person name="Wu L."/>
            <person name="Ma J."/>
        </authorList>
    </citation>
    <scope>NUCLEOTIDE SEQUENCE [LARGE SCALE GENOMIC DNA]</scope>
    <source>
        <strain evidence="4">KCTC 42441</strain>
    </source>
</reference>
<comment type="caution">
    <text evidence="3">The sequence shown here is derived from an EMBL/GenBank/DDBJ whole genome shotgun (WGS) entry which is preliminary data.</text>
</comment>
<dbReference type="InterPro" id="IPR040677">
    <property type="entry name" value="LPD7"/>
</dbReference>
<name>A0ABV7XHB7_9GAMM</name>